<dbReference type="FunFam" id="2.10.25.10:FF:000280">
    <property type="entry name" value="Laminin subunit beta 4"/>
    <property type="match status" value="1"/>
</dbReference>
<dbReference type="PANTHER" id="PTHR10574:SF36">
    <property type="entry name" value="LAMININ SUBUNIT BETA-2"/>
    <property type="match status" value="1"/>
</dbReference>
<evidence type="ECO:0000313" key="15">
    <source>
        <dbReference type="EMBL" id="NXH77837.1"/>
    </source>
</evidence>
<dbReference type="GO" id="GO:0016477">
    <property type="term" value="P:cell migration"/>
    <property type="evidence" value="ECO:0007669"/>
    <property type="project" value="TreeGrafter"/>
</dbReference>
<feature type="domain" description="Laminin IV type B" evidence="14">
    <location>
        <begin position="1"/>
        <end position="60"/>
    </location>
</feature>
<name>A0A7K9MSV6_OCETE</name>
<gene>
    <name evidence="15" type="primary">Lamb2_1</name>
    <name evidence="15" type="ORF">HYDTET_R15286</name>
</gene>
<dbReference type="Gene3D" id="2.10.25.10">
    <property type="entry name" value="Laminin"/>
    <property type="match status" value="3"/>
</dbReference>
<feature type="non-terminal residue" evidence="15">
    <location>
        <position position="223"/>
    </location>
</feature>
<comment type="caution">
    <text evidence="12">Lacks conserved residue(s) required for the propagation of feature annotation.</text>
</comment>
<dbReference type="PANTHER" id="PTHR10574">
    <property type="entry name" value="NETRIN/LAMININ-RELATED"/>
    <property type="match status" value="1"/>
</dbReference>
<comment type="caution">
    <text evidence="15">The sequence shown here is derived from an EMBL/GenBank/DDBJ whole genome shotgun (WGS) entry which is preliminary data.</text>
</comment>
<dbReference type="PROSITE" id="PS51116">
    <property type="entry name" value="LAMININ_IVB"/>
    <property type="match status" value="1"/>
</dbReference>
<dbReference type="SMART" id="SM00180">
    <property type="entry name" value="EGF_Lam"/>
    <property type="match status" value="3"/>
</dbReference>
<evidence type="ECO:0000256" key="5">
    <source>
        <dbReference type="ARBA" id="ARBA00022737"/>
    </source>
</evidence>
<evidence type="ECO:0000256" key="11">
    <source>
        <dbReference type="ARBA" id="ARBA00023292"/>
    </source>
</evidence>
<proteinExistence type="predicted"/>
<feature type="disulfide bond" evidence="12">
    <location>
        <begin position="179"/>
        <end position="188"/>
    </location>
</feature>
<dbReference type="FunFam" id="2.10.25.10:FF:000065">
    <property type="entry name" value="Laminin subunit beta 1"/>
    <property type="match status" value="1"/>
</dbReference>
<dbReference type="InterPro" id="IPR056863">
    <property type="entry name" value="LMN_ATRN_NET-like_EGF"/>
</dbReference>
<evidence type="ECO:0000256" key="12">
    <source>
        <dbReference type="PROSITE-ProRule" id="PRU00460"/>
    </source>
</evidence>
<dbReference type="GO" id="GO:0007411">
    <property type="term" value="P:axon guidance"/>
    <property type="evidence" value="ECO:0007669"/>
    <property type="project" value="TreeGrafter"/>
</dbReference>
<dbReference type="GO" id="GO:0043256">
    <property type="term" value="C:laminin complex"/>
    <property type="evidence" value="ECO:0007669"/>
    <property type="project" value="TreeGrafter"/>
</dbReference>
<feature type="domain" description="Laminin EGF-like" evidence="13">
    <location>
        <begin position="160"/>
        <end position="221"/>
    </location>
</feature>
<feature type="disulfide bond" evidence="12">
    <location>
        <begin position="114"/>
        <end position="126"/>
    </location>
</feature>
<evidence type="ECO:0000313" key="16">
    <source>
        <dbReference type="Proteomes" id="UP000527232"/>
    </source>
</evidence>
<evidence type="ECO:0000256" key="7">
    <source>
        <dbReference type="ARBA" id="ARBA00022889"/>
    </source>
</evidence>
<dbReference type="CDD" id="cd00055">
    <property type="entry name" value="EGF_Lam"/>
    <property type="match status" value="3"/>
</dbReference>
<dbReference type="GO" id="GO:0009888">
    <property type="term" value="P:tissue development"/>
    <property type="evidence" value="ECO:0007669"/>
    <property type="project" value="TreeGrafter"/>
</dbReference>
<comment type="subcellular location">
    <subcellularLocation>
        <location evidence="1">Secreted</location>
        <location evidence="1">Extracellular space</location>
        <location evidence="1">Extracellular matrix</location>
        <location evidence="1">Basement membrane</location>
    </subcellularLocation>
</comment>
<keyword evidence="16" id="KW-1185">Reference proteome</keyword>
<evidence type="ECO:0000259" key="13">
    <source>
        <dbReference type="PROSITE" id="PS50027"/>
    </source>
</evidence>
<evidence type="ECO:0000256" key="6">
    <source>
        <dbReference type="ARBA" id="ARBA00022869"/>
    </source>
</evidence>
<dbReference type="Pfam" id="PF21199">
    <property type="entry name" value="LAMININ_IV_B"/>
    <property type="match status" value="1"/>
</dbReference>
<reference evidence="15 16" key="1">
    <citation type="submission" date="2019-09" db="EMBL/GenBank/DDBJ databases">
        <title>Bird 10,000 Genomes (B10K) Project - Family phase.</title>
        <authorList>
            <person name="Zhang G."/>
        </authorList>
    </citation>
    <scope>NUCLEOTIDE SEQUENCE [LARGE SCALE GENOMIC DNA]</scope>
    <source>
        <strain evidence="15">B10K-DU-001-32</strain>
        <tissue evidence="15">Muscle</tissue>
    </source>
</reference>
<evidence type="ECO:0000256" key="3">
    <source>
        <dbReference type="ARBA" id="ARBA00022530"/>
    </source>
</evidence>
<dbReference type="FunFam" id="2.10.25.10:FF:000083">
    <property type="entry name" value="Laminin subunit alpha"/>
    <property type="match status" value="1"/>
</dbReference>
<feature type="disulfide bond" evidence="12">
    <location>
        <begin position="66"/>
        <end position="78"/>
    </location>
</feature>
<keyword evidence="5" id="KW-0677">Repeat</keyword>
<evidence type="ECO:0000256" key="1">
    <source>
        <dbReference type="ARBA" id="ARBA00004302"/>
    </source>
</evidence>
<evidence type="ECO:0000256" key="10">
    <source>
        <dbReference type="ARBA" id="ARBA00023180"/>
    </source>
</evidence>
<organism evidence="15 16">
    <name type="scientific">Oceanodroma tethys</name>
    <name type="common">Wedge-rumped storm-petrel</name>
    <name type="synonym">Hydrobates tethys</name>
    <dbReference type="NCBI Taxonomy" id="79633"/>
    <lineage>
        <taxon>Eukaryota</taxon>
        <taxon>Metazoa</taxon>
        <taxon>Chordata</taxon>
        <taxon>Craniata</taxon>
        <taxon>Vertebrata</taxon>
        <taxon>Euteleostomi</taxon>
        <taxon>Archelosauria</taxon>
        <taxon>Archosauria</taxon>
        <taxon>Dinosauria</taxon>
        <taxon>Saurischia</taxon>
        <taxon>Theropoda</taxon>
        <taxon>Coelurosauria</taxon>
        <taxon>Aves</taxon>
        <taxon>Neognathae</taxon>
        <taxon>Neoaves</taxon>
        <taxon>Aequornithes</taxon>
        <taxon>Procellariiformes</taxon>
        <taxon>Hydrobatidae</taxon>
        <taxon>Oceanodroma</taxon>
    </lineage>
</organism>
<dbReference type="Pfam" id="PF00053">
    <property type="entry name" value="EGF_laminin"/>
    <property type="match status" value="2"/>
</dbReference>
<dbReference type="PRINTS" id="PR00011">
    <property type="entry name" value="EGFLAMININ"/>
</dbReference>
<dbReference type="GO" id="GO:0034446">
    <property type="term" value="P:substrate adhesion-dependent cell spreading"/>
    <property type="evidence" value="ECO:0007669"/>
    <property type="project" value="TreeGrafter"/>
</dbReference>
<keyword evidence="2" id="KW-0964">Secreted</keyword>
<dbReference type="GO" id="GO:0009887">
    <property type="term" value="P:animal organ morphogenesis"/>
    <property type="evidence" value="ECO:0007669"/>
    <property type="project" value="TreeGrafter"/>
</dbReference>
<sequence>LVLLPRVSELPGFHGEEAAAAMHREELERYRCLEAFHMAPPHPLAQACARLVCSVSALLHGGALPCQCDPQGSRSSECQAQGGQCECKPHVLGRRCDRCALGSYGFGPLGCSPCACSPEGSVSQLCDAVSGQCRCQPGAVGRQCDQCQPGHWGFPTCRPCQCNGHAEDCDPRTGSCLRCRDHTTGRHCERGAGLEGRDGTAWHGDGYYGDPVLGSGQQCRPCP</sequence>
<dbReference type="GO" id="GO:0070831">
    <property type="term" value="P:basement membrane assembly"/>
    <property type="evidence" value="ECO:0007669"/>
    <property type="project" value="TreeGrafter"/>
</dbReference>
<evidence type="ECO:0000259" key="14">
    <source>
        <dbReference type="PROSITE" id="PS51116"/>
    </source>
</evidence>
<keyword evidence="9 12" id="KW-1015">Disulfide bond</keyword>
<feature type="disulfide bond" evidence="12">
    <location>
        <begin position="116"/>
        <end position="133"/>
    </location>
</feature>
<dbReference type="PROSITE" id="PS50027">
    <property type="entry name" value="EGF_LAM_2"/>
    <property type="match status" value="3"/>
</dbReference>
<dbReference type="Pfam" id="PF24973">
    <property type="entry name" value="EGF_LMN_ATRN"/>
    <property type="match status" value="1"/>
</dbReference>
<feature type="disulfide bond" evidence="12">
    <location>
        <begin position="68"/>
        <end position="85"/>
    </location>
</feature>
<keyword evidence="8" id="KW-0175">Coiled coil</keyword>
<evidence type="ECO:0000256" key="4">
    <source>
        <dbReference type="ARBA" id="ARBA00022729"/>
    </source>
</evidence>
<feature type="domain" description="Laminin EGF-like" evidence="13">
    <location>
        <begin position="66"/>
        <end position="113"/>
    </location>
</feature>
<evidence type="ECO:0000256" key="2">
    <source>
        <dbReference type="ARBA" id="ARBA00022525"/>
    </source>
</evidence>
<keyword evidence="4" id="KW-0732">Signal</keyword>
<evidence type="ECO:0000256" key="9">
    <source>
        <dbReference type="ARBA" id="ARBA00023157"/>
    </source>
</evidence>
<protein>
    <submittedName>
        <fullName evidence="15">LAMB2 protein</fullName>
    </submittedName>
</protein>
<keyword evidence="3" id="KW-0272">Extracellular matrix</keyword>
<feature type="disulfide bond" evidence="12">
    <location>
        <begin position="87"/>
        <end position="96"/>
    </location>
</feature>
<dbReference type="SUPFAM" id="SSF57196">
    <property type="entry name" value="EGF/Laminin"/>
    <property type="match status" value="2"/>
</dbReference>
<dbReference type="AlphaFoldDB" id="A0A7K9MSV6"/>
<feature type="disulfide bond" evidence="12">
    <location>
        <begin position="135"/>
        <end position="144"/>
    </location>
</feature>
<keyword evidence="6" id="KW-0084">Basement membrane</keyword>
<feature type="non-terminal residue" evidence="15">
    <location>
        <position position="1"/>
    </location>
</feature>
<dbReference type="EMBL" id="VWZR01017458">
    <property type="protein sequence ID" value="NXH77837.1"/>
    <property type="molecule type" value="Genomic_DNA"/>
</dbReference>
<evidence type="ECO:0000256" key="8">
    <source>
        <dbReference type="ARBA" id="ARBA00023054"/>
    </source>
</evidence>
<keyword evidence="11 12" id="KW-0424">Laminin EGF-like domain</keyword>
<dbReference type="PROSITE" id="PS01248">
    <property type="entry name" value="EGF_LAM_1"/>
    <property type="match status" value="1"/>
</dbReference>
<dbReference type="InterPro" id="IPR013015">
    <property type="entry name" value="Laminin_IV_B"/>
</dbReference>
<keyword evidence="10" id="KW-0325">Glycoprotein</keyword>
<keyword evidence="7" id="KW-0130">Cell adhesion</keyword>
<feature type="domain" description="Laminin EGF-like" evidence="13">
    <location>
        <begin position="114"/>
        <end position="159"/>
    </location>
</feature>
<dbReference type="OrthoDB" id="5985440at2759"/>
<dbReference type="InterPro" id="IPR050440">
    <property type="entry name" value="Laminin/Netrin_ECM"/>
</dbReference>
<accession>A0A7K9MSV6</accession>
<dbReference type="InterPro" id="IPR002049">
    <property type="entry name" value="LE_dom"/>
</dbReference>
<dbReference type="Proteomes" id="UP000527232">
    <property type="component" value="Unassembled WGS sequence"/>
</dbReference>